<evidence type="ECO:0000256" key="4">
    <source>
        <dbReference type="ARBA" id="ARBA00022553"/>
    </source>
</evidence>
<dbReference type="Pfam" id="PF00069">
    <property type="entry name" value="Pkinase"/>
    <property type="match status" value="1"/>
</dbReference>
<proteinExistence type="inferred from homology"/>
<evidence type="ECO:0000256" key="5">
    <source>
        <dbReference type="ARBA" id="ARBA00022679"/>
    </source>
</evidence>
<keyword evidence="6" id="KW-0479">Metal-binding</keyword>
<dbReference type="Proteomes" id="UP000091857">
    <property type="component" value="Chromosome 14"/>
</dbReference>
<evidence type="ECO:0000256" key="10">
    <source>
        <dbReference type="ARBA" id="ARBA00022837"/>
    </source>
</evidence>
<dbReference type="PROSITE" id="PS00107">
    <property type="entry name" value="PROTEIN_KINASE_ATP"/>
    <property type="match status" value="1"/>
</dbReference>
<dbReference type="EMBL" id="CM004400">
    <property type="protein sequence ID" value="OAY30428.1"/>
    <property type="molecule type" value="Genomic_DNA"/>
</dbReference>
<evidence type="ECO:0000256" key="9">
    <source>
        <dbReference type="ARBA" id="ARBA00022777"/>
    </source>
</evidence>
<evidence type="ECO:0000256" key="13">
    <source>
        <dbReference type="ARBA" id="ARBA00047899"/>
    </source>
</evidence>
<keyword evidence="11 15" id="KW-0067">ATP-binding</keyword>
<dbReference type="SMART" id="SM00220">
    <property type="entry name" value="S_TKc"/>
    <property type="match status" value="1"/>
</dbReference>
<dbReference type="GO" id="GO:0005634">
    <property type="term" value="C:nucleus"/>
    <property type="evidence" value="ECO:0000318"/>
    <property type="project" value="GO_Central"/>
</dbReference>
<dbReference type="Gramene" id="Manes.14G030000.1.v8.1">
    <property type="protein sequence ID" value="Manes.14G030000.1.v8.1.CDS"/>
    <property type="gene ID" value="Manes.14G030000.v8.1"/>
</dbReference>
<name>A0A251J8W7_MANES</name>
<evidence type="ECO:0000259" key="16">
    <source>
        <dbReference type="PROSITE" id="PS50011"/>
    </source>
</evidence>
<evidence type="ECO:0000256" key="7">
    <source>
        <dbReference type="ARBA" id="ARBA00022737"/>
    </source>
</evidence>
<keyword evidence="3" id="KW-0723">Serine/threonine-protein kinase</keyword>
<protein>
    <recommendedName>
        <fullName evidence="2">non-specific serine/threonine protein kinase</fullName>
        <ecNumber evidence="2">2.7.11.1</ecNumber>
    </recommendedName>
</protein>
<dbReference type="EMBL" id="CM004400">
    <property type="protein sequence ID" value="OAY30429.1"/>
    <property type="molecule type" value="Genomic_DNA"/>
</dbReference>
<dbReference type="GO" id="GO:0004683">
    <property type="term" value="F:calcium/calmodulin-dependent protein kinase activity"/>
    <property type="evidence" value="ECO:0000318"/>
    <property type="project" value="GO_Central"/>
</dbReference>
<evidence type="ECO:0000256" key="3">
    <source>
        <dbReference type="ARBA" id="ARBA00022527"/>
    </source>
</evidence>
<dbReference type="GO" id="GO:0005737">
    <property type="term" value="C:cytoplasm"/>
    <property type="evidence" value="ECO:0000318"/>
    <property type="project" value="GO_Central"/>
</dbReference>
<dbReference type="FunFam" id="3.30.200.20:FF:000004">
    <property type="entry name" value="Calcium-dependent protein kinase 1"/>
    <property type="match status" value="1"/>
</dbReference>
<dbReference type="PROSITE" id="PS00108">
    <property type="entry name" value="PROTEIN_KINASE_ST"/>
    <property type="match status" value="1"/>
</dbReference>
<dbReference type="InterPro" id="IPR000719">
    <property type="entry name" value="Prot_kinase_dom"/>
</dbReference>
<keyword evidence="8 15" id="KW-0547">Nucleotide-binding</keyword>
<comment type="catalytic activity">
    <reaction evidence="14">
        <text>L-seryl-[protein] + ATP = O-phospho-L-seryl-[protein] + ADP + H(+)</text>
        <dbReference type="Rhea" id="RHEA:17989"/>
        <dbReference type="Rhea" id="RHEA-COMP:9863"/>
        <dbReference type="Rhea" id="RHEA-COMP:11604"/>
        <dbReference type="ChEBI" id="CHEBI:15378"/>
        <dbReference type="ChEBI" id="CHEBI:29999"/>
        <dbReference type="ChEBI" id="CHEBI:30616"/>
        <dbReference type="ChEBI" id="CHEBI:83421"/>
        <dbReference type="ChEBI" id="CHEBI:456216"/>
        <dbReference type="EC" id="2.7.11.1"/>
    </reaction>
</comment>
<organism evidence="17 18">
    <name type="scientific">Manihot esculenta</name>
    <name type="common">Cassava</name>
    <name type="synonym">Jatropha manihot</name>
    <dbReference type="NCBI Taxonomy" id="3983"/>
    <lineage>
        <taxon>Eukaryota</taxon>
        <taxon>Viridiplantae</taxon>
        <taxon>Streptophyta</taxon>
        <taxon>Embryophyta</taxon>
        <taxon>Tracheophyta</taxon>
        <taxon>Spermatophyta</taxon>
        <taxon>Magnoliopsida</taxon>
        <taxon>eudicotyledons</taxon>
        <taxon>Gunneridae</taxon>
        <taxon>Pentapetalae</taxon>
        <taxon>rosids</taxon>
        <taxon>fabids</taxon>
        <taxon>Malpighiales</taxon>
        <taxon>Euphorbiaceae</taxon>
        <taxon>Crotonoideae</taxon>
        <taxon>Manihoteae</taxon>
        <taxon>Manihot</taxon>
    </lineage>
</organism>
<dbReference type="SUPFAM" id="SSF56112">
    <property type="entry name" value="Protein kinase-like (PK-like)"/>
    <property type="match status" value="1"/>
</dbReference>
<evidence type="ECO:0000256" key="11">
    <source>
        <dbReference type="ARBA" id="ARBA00022840"/>
    </source>
</evidence>
<evidence type="ECO:0000256" key="14">
    <source>
        <dbReference type="ARBA" id="ARBA00048679"/>
    </source>
</evidence>
<dbReference type="OMA" id="RGMLCTE"/>
<evidence type="ECO:0000256" key="1">
    <source>
        <dbReference type="ARBA" id="ARBA00005354"/>
    </source>
</evidence>
<keyword evidence="10" id="KW-0106">Calcium</keyword>
<comment type="similarity">
    <text evidence="1">Belongs to the protein kinase superfamily. CAMK Ser/Thr protein kinase family. CaMK subfamily.</text>
</comment>
<dbReference type="EMBL" id="CM004400">
    <property type="protein sequence ID" value="OAY30427.1"/>
    <property type="molecule type" value="Genomic_DNA"/>
</dbReference>
<keyword evidence="7" id="KW-0677">Repeat</keyword>
<keyword evidence="9" id="KW-0418">Kinase</keyword>
<feature type="binding site" evidence="15">
    <location>
        <position position="79"/>
    </location>
    <ligand>
        <name>ATP</name>
        <dbReference type="ChEBI" id="CHEBI:30616"/>
    </ligand>
</feature>
<gene>
    <name evidence="17" type="ORF">MANES_14G030000</name>
</gene>
<dbReference type="GO" id="GO:0046872">
    <property type="term" value="F:metal ion binding"/>
    <property type="evidence" value="ECO:0007669"/>
    <property type="project" value="UniProtKB-KW"/>
</dbReference>
<dbReference type="PANTHER" id="PTHR24349">
    <property type="entry name" value="SERINE/THREONINE-PROTEIN KINASE"/>
    <property type="match status" value="1"/>
</dbReference>
<dbReference type="GO" id="GO:0005516">
    <property type="term" value="F:calmodulin binding"/>
    <property type="evidence" value="ECO:0000318"/>
    <property type="project" value="GO_Central"/>
</dbReference>
<dbReference type="Gene3D" id="3.30.200.20">
    <property type="entry name" value="Phosphorylase Kinase, domain 1"/>
    <property type="match status" value="1"/>
</dbReference>
<keyword evidence="4" id="KW-0597">Phosphoprotein</keyword>
<dbReference type="CDD" id="cd05117">
    <property type="entry name" value="STKc_CAMK"/>
    <property type="match status" value="1"/>
</dbReference>
<accession>A0A251J8W7</accession>
<dbReference type="InterPro" id="IPR050205">
    <property type="entry name" value="CDPK_Ser/Thr_kinases"/>
</dbReference>
<dbReference type="PROSITE" id="PS50011">
    <property type="entry name" value="PROTEIN_KINASE_DOM"/>
    <property type="match status" value="1"/>
</dbReference>
<evidence type="ECO:0000256" key="6">
    <source>
        <dbReference type="ARBA" id="ARBA00022723"/>
    </source>
</evidence>
<evidence type="ECO:0000256" key="15">
    <source>
        <dbReference type="PROSITE-ProRule" id="PRU10141"/>
    </source>
</evidence>
<dbReference type="GO" id="GO:0035556">
    <property type="term" value="P:intracellular signal transduction"/>
    <property type="evidence" value="ECO:0000318"/>
    <property type="project" value="GO_Central"/>
</dbReference>
<evidence type="ECO:0000256" key="2">
    <source>
        <dbReference type="ARBA" id="ARBA00012513"/>
    </source>
</evidence>
<dbReference type="GO" id="GO:0005524">
    <property type="term" value="F:ATP binding"/>
    <property type="evidence" value="ECO:0007669"/>
    <property type="project" value="UniProtKB-UniRule"/>
</dbReference>
<dbReference type="InterPro" id="IPR008271">
    <property type="entry name" value="Ser/Thr_kinase_AS"/>
</dbReference>
<dbReference type="GO" id="GO:0009931">
    <property type="term" value="F:calcium-dependent protein serine/threonine kinase activity"/>
    <property type="evidence" value="ECO:0000318"/>
    <property type="project" value="GO_Central"/>
</dbReference>
<comment type="catalytic activity">
    <reaction evidence="13">
        <text>L-threonyl-[protein] + ATP = O-phospho-L-threonyl-[protein] + ADP + H(+)</text>
        <dbReference type="Rhea" id="RHEA:46608"/>
        <dbReference type="Rhea" id="RHEA-COMP:11060"/>
        <dbReference type="Rhea" id="RHEA-COMP:11605"/>
        <dbReference type="ChEBI" id="CHEBI:15378"/>
        <dbReference type="ChEBI" id="CHEBI:30013"/>
        <dbReference type="ChEBI" id="CHEBI:30616"/>
        <dbReference type="ChEBI" id="CHEBI:61977"/>
        <dbReference type="ChEBI" id="CHEBI:456216"/>
        <dbReference type="EC" id="2.7.11.1"/>
    </reaction>
</comment>
<dbReference type="OrthoDB" id="40902at2759"/>
<sequence length="522" mass="57338">MAVALALANRDSSRDLSKQPCNCYTFSSLTQTILDAIQISNMKDRYILGEQLGWGQFGVIRMCTDKLTGELFACKSIAKDRLVTSDDARSVRLEIEIMTRLSGHPNVVDLKAVYEDEDYVHLVMELCAGGELFHQLEKHGRFSEVEARVLFRHLMQVVLHCHEIGVVHRDLKPENILLATKASYSPIKLADFGLATYINPGQKLRGTVGSPFYIAPEVLAGGYNQAADVWSAGVILYILLSGTPPFWGKTKSQIFDAVRAADLRFPSNPWDQITESAKELVRGMLCTDPSQRLTAQQVLDHSWMKDDAICPVQPSHFEKQSCEEWDLGGGSFSTLMARNQDISIGTGSPFVCDTESPTFTCRSSFSSFHAEPSTPSSVSGQLSFHNGGNSDALEFPSPVGSMPSFAFFSHSPVTKQGSCALDFSNNISSLNASYGEVSLEKMLMLPESSIFCAHEAREMEQKPADAKRSGGAIESRMGTHSKRNRTIGLGEGEQLDLMVSESVIRRASCMHLPTALLLSVET</sequence>
<evidence type="ECO:0000256" key="8">
    <source>
        <dbReference type="ARBA" id="ARBA00022741"/>
    </source>
</evidence>
<dbReference type="InterPro" id="IPR017441">
    <property type="entry name" value="Protein_kinase_ATP_BS"/>
</dbReference>
<dbReference type="EC" id="2.7.11.1" evidence="2"/>
<dbReference type="FunFam" id="1.10.510.10:FF:000668">
    <property type="entry name" value="Phosphoenolpyruvate carboxylase kinase"/>
    <property type="match status" value="1"/>
</dbReference>
<dbReference type="InterPro" id="IPR011009">
    <property type="entry name" value="Kinase-like_dom_sf"/>
</dbReference>
<evidence type="ECO:0000313" key="17">
    <source>
        <dbReference type="EMBL" id="OAY30427.1"/>
    </source>
</evidence>
<dbReference type="AlphaFoldDB" id="A0A251J8W7"/>
<comment type="similarity">
    <text evidence="12">Belongs to the protein kinase superfamily. Ser/Thr protein kinase family. CDPK subfamily.</text>
</comment>
<reference evidence="17 18" key="1">
    <citation type="submission" date="2016-02" db="EMBL/GenBank/DDBJ databases">
        <title>WGS assembly of Manihot esculenta.</title>
        <authorList>
            <person name="Bredeson J.V."/>
            <person name="Prochnik S.E."/>
            <person name="Lyons J.B."/>
            <person name="Schmutz J."/>
            <person name="Grimwood J."/>
            <person name="Vrebalov J."/>
            <person name="Bart R.S."/>
            <person name="Amuge T."/>
            <person name="Ferguson M.E."/>
            <person name="Green R."/>
            <person name="Putnam N."/>
            <person name="Stites J."/>
            <person name="Rounsley S."/>
            <person name="Rokhsar D.S."/>
        </authorList>
    </citation>
    <scope>NUCLEOTIDE SEQUENCE [LARGE SCALE GENOMIC DNA]</scope>
    <source>
        <strain evidence="18">cv. AM560-2</strain>
        <tissue evidence="17">Leaf</tissue>
    </source>
</reference>
<feature type="domain" description="Protein kinase" evidence="16">
    <location>
        <begin position="46"/>
        <end position="304"/>
    </location>
</feature>
<dbReference type="STRING" id="3983.A0A251J8W7"/>
<keyword evidence="18" id="KW-1185">Reference proteome</keyword>
<evidence type="ECO:0000256" key="12">
    <source>
        <dbReference type="ARBA" id="ARBA00024334"/>
    </source>
</evidence>
<dbReference type="Gene3D" id="1.10.510.10">
    <property type="entry name" value="Transferase(Phosphotransferase) domain 1"/>
    <property type="match status" value="1"/>
</dbReference>
<keyword evidence="5" id="KW-0808">Transferase</keyword>
<evidence type="ECO:0000313" key="18">
    <source>
        <dbReference type="Proteomes" id="UP000091857"/>
    </source>
</evidence>